<dbReference type="EMBL" id="VOXD01000022">
    <property type="protein sequence ID" value="TXF88466.1"/>
    <property type="molecule type" value="Genomic_DNA"/>
</dbReference>
<gene>
    <name evidence="1" type="ORF">FUA23_14365</name>
</gene>
<dbReference type="Proteomes" id="UP000321907">
    <property type="component" value="Unassembled WGS sequence"/>
</dbReference>
<dbReference type="RefSeq" id="WP_147931448.1">
    <property type="nucleotide sequence ID" value="NZ_VOXD01000022.1"/>
</dbReference>
<reference evidence="1 2" key="1">
    <citation type="submission" date="2019-08" db="EMBL/GenBank/DDBJ databases">
        <title>Lewinella sp. strain SSH13 Genome sequencing and assembly.</title>
        <authorList>
            <person name="Kim I."/>
        </authorList>
    </citation>
    <scope>NUCLEOTIDE SEQUENCE [LARGE SCALE GENOMIC DNA]</scope>
    <source>
        <strain evidence="1 2">SSH13</strain>
    </source>
</reference>
<keyword evidence="2" id="KW-1185">Reference proteome</keyword>
<protein>
    <recommendedName>
        <fullName evidence="3">Lipoprotein</fullName>
    </recommendedName>
</protein>
<evidence type="ECO:0000313" key="2">
    <source>
        <dbReference type="Proteomes" id="UP000321907"/>
    </source>
</evidence>
<sequence>MKILFFSLFVISSLIFTSCTNKNETILNTPSVEEITPNKSGTNLAQVVPIAEDTANYILHTLASVSSADYDTLYSTTIVLGLTYNLQAAYFINYSSSNEQLVVFPATNANGDDYKLVYSLEARFNANSDLLLQDGFFVKTTARKSSITTLNVDYISIYGDNIAHTLYNELDNSTTVISVSSAYVSSKLFGKWGKCVGSVLGSFFGGGSVAGAVGGLTCAAFGKPCAATIAVGCAAYAVVTLDYTCCDHGATRLPGMNF</sequence>
<evidence type="ECO:0000313" key="1">
    <source>
        <dbReference type="EMBL" id="TXF88466.1"/>
    </source>
</evidence>
<proteinExistence type="predicted"/>
<name>A0A5C7FC28_9BACT</name>
<dbReference type="AlphaFoldDB" id="A0A5C7FC28"/>
<organism evidence="1 2">
    <name type="scientific">Neolewinella aurantiaca</name>
    <dbReference type="NCBI Taxonomy" id="2602767"/>
    <lineage>
        <taxon>Bacteria</taxon>
        <taxon>Pseudomonadati</taxon>
        <taxon>Bacteroidota</taxon>
        <taxon>Saprospiria</taxon>
        <taxon>Saprospirales</taxon>
        <taxon>Lewinellaceae</taxon>
        <taxon>Neolewinella</taxon>
    </lineage>
</organism>
<accession>A0A5C7FC28</accession>
<dbReference type="PROSITE" id="PS51257">
    <property type="entry name" value="PROKAR_LIPOPROTEIN"/>
    <property type="match status" value="1"/>
</dbReference>
<comment type="caution">
    <text evidence="1">The sequence shown here is derived from an EMBL/GenBank/DDBJ whole genome shotgun (WGS) entry which is preliminary data.</text>
</comment>
<evidence type="ECO:0008006" key="3">
    <source>
        <dbReference type="Google" id="ProtNLM"/>
    </source>
</evidence>